<reference evidence="1 2" key="1">
    <citation type="submission" date="2023-02" db="EMBL/GenBank/DDBJ databases">
        <title>LHISI_Scaffold_Assembly.</title>
        <authorList>
            <person name="Stuart O.P."/>
            <person name="Cleave R."/>
            <person name="Magrath M.J.L."/>
            <person name="Mikheyev A.S."/>
        </authorList>
    </citation>
    <scope>NUCLEOTIDE SEQUENCE [LARGE SCALE GENOMIC DNA]</scope>
    <source>
        <strain evidence="1">Daus_M_001</strain>
        <tissue evidence="1">Leg muscle</tissue>
    </source>
</reference>
<evidence type="ECO:0000313" key="1">
    <source>
        <dbReference type="EMBL" id="KAJ8883317.1"/>
    </source>
</evidence>
<accession>A0ABQ9HG65</accession>
<sequence length="108" mass="11550">MTSLDGNPLALDSMPDALVPEYISLSSPVSIANVAHGSTVCPELQLAELLQLSKVKHTNDRAQVLIMAPEVTLIVVHEVNTFGTQLDAVDGAVNTLCNKLLQKDSLKE</sequence>
<keyword evidence="2" id="KW-1185">Reference proteome</keyword>
<dbReference type="Proteomes" id="UP001159363">
    <property type="component" value="Chromosome 4"/>
</dbReference>
<proteinExistence type="predicted"/>
<dbReference type="EMBL" id="JARBHB010000005">
    <property type="protein sequence ID" value="KAJ8883317.1"/>
    <property type="molecule type" value="Genomic_DNA"/>
</dbReference>
<evidence type="ECO:0000313" key="2">
    <source>
        <dbReference type="Proteomes" id="UP001159363"/>
    </source>
</evidence>
<comment type="caution">
    <text evidence="1">The sequence shown here is derived from an EMBL/GenBank/DDBJ whole genome shotgun (WGS) entry which is preliminary data.</text>
</comment>
<gene>
    <name evidence="1" type="ORF">PR048_015160</name>
</gene>
<organism evidence="1 2">
    <name type="scientific">Dryococelus australis</name>
    <dbReference type="NCBI Taxonomy" id="614101"/>
    <lineage>
        <taxon>Eukaryota</taxon>
        <taxon>Metazoa</taxon>
        <taxon>Ecdysozoa</taxon>
        <taxon>Arthropoda</taxon>
        <taxon>Hexapoda</taxon>
        <taxon>Insecta</taxon>
        <taxon>Pterygota</taxon>
        <taxon>Neoptera</taxon>
        <taxon>Polyneoptera</taxon>
        <taxon>Phasmatodea</taxon>
        <taxon>Verophasmatodea</taxon>
        <taxon>Anareolatae</taxon>
        <taxon>Phasmatidae</taxon>
        <taxon>Eurycanthinae</taxon>
        <taxon>Dryococelus</taxon>
    </lineage>
</organism>
<protein>
    <submittedName>
        <fullName evidence="1">Uncharacterized protein</fullName>
    </submittedName>
</protein>
<name>A0ABQ9HG65_9NEOP</name>